<dbReference type="SUPFAM" id="SSF48452">
    <property type="entry name" value="TPR-like"/>
    <property type="match status" value="3"/>
</dbReference>
<protein>
    <submittedName>
        <fullName evidence="2">KLC4 protein</fullName>
    </submittedName>
</protein>
<organism evidence="2 3">
    <name type="scientific">Branchiostoma lanceolatum</name>
    <name type="common">Common lancelet</name>
    <name type="synonym">Amphioxus lanceolatum</name>
    <dbReference type="NCBI Taxonomy" id="7740"/>
    <lineage>
        <taxon>Eukaryota</taxon>
        <taxon>Metazoa</taxon>
        <taxon>Chordata</taxon>
        <taxon>Cephalochordata</taxon>
        <taxon>Leptocardii</taxon>
        <taxon>Amphioxiformes</taxon>
        <taxon>Branchiostomatidae</taxon>
        <taxon>Branchiostoma</taxon>
    </lineage>
</organism>
<dbReference type="InterPro" id="IPR011990">
    <property type="entry name" value="TPR-like_helical_dom_sf"/>
</dbReference>
<dbReference type="PANTHER" id="PTHR19959:SF119">
    <property type="entry name" value="FUNGAL LIPASE-LIKE DOMAIN-CONTAINING PROTEIN"/>
    <property type="match status" value="1"/>
</dbReference>
<reference evidence="2" key="1">
    <citation type="submission" date="2022-01" db="EMBL/GenBank/DDBJ databases">
        <authorList>
            <person name="Braso-Vives M."/>
        </authorList>
    </citation>
    <scope>NUCLEOTIDE SEQUENCE</scope>
</reference>
<evidence type="ECO:0000256" key="1">
    <source>
        <dbReference type="PROSITE-ProRule" id="PRU00339"/>
    </source>
</evidence>
<sequence>MASLVEKLLKLESQVCTARSPEVGYGRALRDAIADREPYIEEEALKCLGDLHLEKAKFTKDSGELKKSRVFYAAALLRCKDRDLKQAIHDRTAYLEKLAGKIEWKPCTNAQADSKEEVQYGACSSFSSVLRVTETCLALDRLHAEFDMQYLEEEYTKTLVTAIANGDRFLEEEILKSTGDLYLEEGKKVLNTRMLSKAEGIYDHARGRCEEPAAKEVLSHRVRYAEKITDVVKMKLCKREITGPGFKEKKEFSKDMPIPDVGSDVEDTELLRSYKDHICIGQSRMESGDHHEAEREFAEALKLVHGKSAFLELEADCLHRIGNVYMDREKATKDGGDFTKAAALYHASLVRTGNEDFKKNLIQAINATEQSFLRYTVGVSCEVSTSKVDMRHRNELKMVRLDVKRDLDAIDGLYDPYKHSYDEDDPEVRKVEAGRAEAIRYLFHRIAENRATFLENLIYECINTIGLSPCKYAFIGLGSQATELVTPYSDLEFAVLIEEGKDSEETKQYFRNLTHYLHLKVIGLGETILPAMAIKSLNDFYSPDPEGSWFYDSITPRGLAFDGSMPWACKTPLGRQRTMTKEPLELIQTPRNMARFQQEDVAVAEGYHLSDVLRNACLIAGDETLVDTYLSLVDRTLTQAGENSTSNVDLIAEDMKKFNIGLSSSIINVKQGIYRFPGIATQNIALALGISATSVWDIIDAMESEHHVSTDTTHNLYVLSKRPLQERDNMARSLADKLQDLESRLEMGDGPEIEYGRALRDAIANMDLRIEVEALKCLGDLRLEKGRMTKNSEEFEKAITLYMAASFRCTDLDLRLTTQHRVRYLETLLKRTLPAELEVMKGLGDLYLEEGQNSSSLSLLSKAKGMYKTATTQIEELEAKEVLCHRVKYAEKVTGVVKRRNDTRMLKTRRDAKEPNKAVVKEARDMITQGDEALQNGDLEVAEWQFASALRLIHCPESTHLPLEAECLHRLGNVYLARGRLTKEGWDFTQATALYNAAIARTKHADLKKNCLHAMIEVEQSFLLNVIAMGIKSLNDYYCEDDVDDDDKEHGSGCWFYDATTPRGFAFDGAMPWASKTPFGRQRTKTKPALELIQNPSKMASFQKMDIAVSEGYHLSDILQCVCCISDKALRIIRREHGADAQDALTAWLLHNLGTSWSNLGDMTKAIPLLEEALKMRKLVYGRGTAHPDMMSSLHTLGRIWSSLGKHRKAIRFYEQALRMGNIIYGQDNAHPSIAEIVAHLGSSWHELGEFWKAIQFYENALGIQLRAFGGETAHRDIVWSFIRLGETWRALGMYKKSIHFHEQAHDMVKRLHGEETANPDVAASLQSMGIIWNELERLSEIAVGD</sequence>
<name>A0A8J9VS87_BRALA</name>
<dbReference type="OrthoDB" id="1658288at2759"/>
<proteinExistence type="predicted"/>
<keyword evidence="3" id="KW-1185">Reference proteome</keyword>
<dbReference type="EMBL" id="OV696696">
    <property type="protein sequence ID" value="CAH1239772.1"/>
    <property type="molecule type" value="Genomic_DNA"/>
</dbReference>
<dbReference type="Pfam" id="PF13424">
    <property type="entry name" value="TPR_12"/>
    <property type="match status" value="1"/>
</dbReference>
<evidence type="ECO:0000313" key="3">
    <source>
        <dbReference type="Proteomes" id="UP000838412"/>
    </source>
</evidence>
<dbReference type="Proteomes" id="UP000838412">
    <property type="component" value="Chromosome 11"/>
</dbReference>
<dbReference type="SMART" id="SM00028">
    <property type="entry name" value="TPR"/>
    <property type="match status" value="6"/>
</dbReference>
<dbReference type="InterPro" id="IPR019734">
    <property type="entry name" value="TPR_rpt"/>
</dbReference>
<accession>A0A8J9VS87</accession>
<dbReference type="PANTHER" id="PTHR19959">
    <property type="entry name" value="KINESIN LIGHT CHAIN"/>
    <property type="match status" value="1"/>
</dbReference>
<keyword evidence="1" id="KW-0802">TPR repeat</keyword>
<gene>
    <name evidence="2" type="primary">KLC4</name>
    <name evidence="2" type="ORF">BLAG_LOCUS3963</name>
</gene>
<dbReference type="PROSITE" id="PS50005">
    <property type="entry name" value="TPR"/>
    <property type="match status" value="1"/>
</dbReference>
<feature type="repeat" description="TPR" evidence="1">
    <location>
        <begin position="1235"/>
        <end position="1268"/>
    </location>
</feature>
<dbReference type="Gene3D" id="1.25.40.10">
    <property type="entry name" value="Tetratricopeptide repeat domain"/>
    <property type="match status" value="3"/>
</dbReference>
<evidence type="ECO:0000313" key="2">
    <source>
        <dbReference type="EMBL" id="CAH1239772.1"/>
    </source>
</evidence>